<reference evidence="3" key="1">
    <citation type="submission" date="2019-02" db="EMBL/GenBank/DDBJ databases">
        <authorList>
            <person name="Gruber-Vodicka R. H."/>
            <person name="Seah K. B. B."/>
        </authorList>
    </citation>
    <scope>NUCLEOTIDE SEQUENCE</scope>
    <source>
        <strain evidence="1">BECK_BZ197</strain>
        <strain evidence="3">BECK_BZ198</strain>
        <strain evidence="2">BECK_BZ199</strain>
    </source>
</reference>
<evidence type="ECO:0000313" key="2">
    <source>
        <dbReference type="EMBL" id="VFK31390.1"/>
    </source>
</evidence>
<dbReference type="InterPro" id="IPR038404">
    <property type="entry name" value="TRAP_DctP_sf"/>
</dbReference>
<dbReference type="EMBL" id="CAADGH010000023">
    <property type="protein sequence ID" value="VFK75461.1"/>
    <property type="molecule type" value="Genomic_DNA"/>
</dbReference>
<organism evidence="3">
    <name type="scientific">Candidatus Kentrum sp. MB</name>
    <dbReference type="NCBI Taxonomy" id="2138164"/>
    <lineage>
        <taxon>Bacteria</taxon>
        <taxon>Pseudomonadati</taxon>
        <taxon>Pseudomonadota</taxon>
        <taxon>Gammaproteobacteria</taxon>
        <taxon>Candidatus Kentrum</taxon>
    </lineage>
</organism>
<evidence type="ECO:0000313" key="3">
    <source>
        <dbReference type="EMBL" id="VFK75461.1"/>
    </source>
</evidence>
<evidence type="ECO:0000313" key="1">
    <source>
        <dbReference type="EMBL" id="VFK27080.1"/>
    </source>
</evidence>
<dbReference type="EMBL" id="CAADFQ010000023">
    <property type="protein sequence ID" value="VFK31390.1"/>
    <property type="molecule type" value="Genomic_DNA"/>
</dbReference>
<proteinExistence type="predicted"/>
<accession>A0A451BAZ6</accession>
<dbReference type="Gene3D" id="3.40.190.170">
    <property type="entry name" value="Bacterial extracellular solute-binding protein, family 7"/>
    <property type="match status" value="1"/>
</dbReference>
<gene>
    <name evidence="1" type="ORF">BECKMB1821G_GA0114241_102513</name>
    <name evidence="3" type="ORF">BECKMB1821H_GA0114242_102313</name>
    <name evidence="2" type="ORF">BECKMB1821I_GA0114274_102313</name>
</gene>
<name>A0A451BAZ6_9GAMM</name>
<protein>
    <submittedName>
        <fullName evidence="3">Uncharacterized protein</fullName>
    </submittedName>
</protein>
<dbReference type="EMBL" id="CAADFO010000025">
    <property type="protein sequence ID" value="VFK27080.1"/>
    <property type="molecule type" value="Genomic_DNA"/>
</dbReference>
<dbReference type="AlphaFoldDB" id="A0A451BAZ6"/>
<sequence length="61" mass="7120">MEFSSPAIHERLGFYRMASYNYFPGWRQQATVLELLINKGVRNKMTGTQQRLIEITTQAAR</sequence>
<dbReference type="Gene3D" id="3.40.190.10">
    <property type="entry name" value="Periplasmic binding protein-like II"/>
    <property type="match status" value="1"/>
</dbReference>